<comment type="caution">
    <text evidence="2">The sequence shown here is derived from an EMBL/GenBank/DDBJ whole genome shotgun (WGS) entry which is preliminary data.</text>
</comment>
<evidence type="ECO:0000313" key="2">
    <source>
        <dbReference type="EMBL" id="POH72197.1"/>
    </source>
</evidence>
<accession>A0A2S3ZTL0</accession>
<keyword evidence="1" id="KW-0472">Membrane</keyword>
<reference evidence="2 3" key="1">
    <citation type="submission" date="2018-01" db="EMBL/GenBank/DDBJ databases">
        <title>Arthrobacter sp. nov., from glaciers in China.</title>
        <authorList>
            <person name="Liu Q."/>
            <person name="Xin Y.-H."/>
        </authorList>
    </citation>
    <scope>NUCLEOTIDE SEQUENCE [LARGE SCALE GENOMIC DNA]</scope>
    <source>
        <strain evidence="2 3">HLT2-12-2</strain>
    </source>
</reference>
<proteinExistence type="predicted"/>
<keyword evidence="3" id="KW-1185">Reference proteome</keyword>
<keyword evidence="1" id="KW-0812">Transmembrane</keyword>
<name>A0A2S3ZTL0_ARTGL</name>
<sequence>MPRLDFRRGKSTTAKARLLPPWPVIEIRATASNLTAVMHGAGNRPLGAPIQRNYDASATMGPAGVNVSMELAKAQGLRWCRVRAFDVNGLQTDLAINVAGHRFETLGKDGTVLMHVESSGTGAGNRLGGAPRWVGLAAIGGFVVILSGMVWLIASLFASPDTSAEQGTSVTQTAPAQAQLPVHAPAGFNTLASWSIPVTKFSGQVLTTGTGTDEVLWYADGSAVVRIKAATGERLTTTDTGMSIQKLVHTDLGQGTVIAAYDGRTKVLGFATDGAKGPLVEFKEATVVSFGGDRPLASSVRSATVWTVDDASTPAARLVPAGAKALASMGGRVLSVDPLTGQLWWIGSDSVNFPAPQKLAMPAGMAALAGVGAVVDGYWVAEFRAGSATDYSSPVMVAAAPLTAGNLGAWTDPVQGSVGAGTQIAVGDGAHGNLFCFLDTAWNTSTGAALTRPTELPYRGAGCSTGSWLLTAGAGTLSIDESGAQAAVGVWDQSTPRPLTGTSTGNGIVAYSQAGTGTTLYSLTPEGQAK</sequence>
<organism evidence="2 3">
    <name type="scientific">Arthrobacter glacialis</name>
    <dbReference type="NCBI Taxonomy" id="1664"/>
    <lineage>
        <taxon>Bacteria</taxon>
        <taxon>Bacillati</taxon>
        <taxon>Actinomycetota</taxon>
        <taxon>Actinomycetes</taxon>
        <taxon>Micrococcales</taxon>
        <taxon>Micrococcaceae</taxon>
        <taxon>Arthrobacter</taxon>
    </lineage>
</organism>
<evidence type="ECO:0000313" key="3">
    <source>
        <dbReference type="Proteomes" id="UP000237061"/>
    </source>
</evidence>
<evidence type="ECO:0000256" key="1">
    <source>
        <dbReference type="SAM" id="Phobius"/>
    </source>
</evidence>
<feature type="transmembrane region" description="Helical" evidence="1">
    <location>
        <begin position="133"/>
        <end position="154"/>
    </location>
</feature>
<gene>
    <name evidence="2" type="ORF">CVS27_17035</name>
</gene>
<dbReference type="Proteomes" id="UP000237061">
    <property type="component" value="Unassembled WGS sequence"/>
</dbReference>
<dbReference type="EMBL" id="PPXC01000016">
    <property type="protein sequence ID" value="POH72197.1"/>
    <property type="molecule type" value="Genomic_DNA"/>
</dbReference>
<keyword evidence="1" id="KW-1133">Transmembrane helix</keyword>
<protein>
    <submittedName>
        <fullName evidence="2">Uncharacterized protein</fullName>
    </submittedName>
</protein>
<dbReference type="RefSeq" id="WP_103467049.1">
    <property type="nucleotide sequence ID" value="NZ_PPXC01000016.1"/>
</dbReference>
<dbReference type="AlphaFoldDB" id="A0A2S3ZTL0"/>